<proteinExistence type="predicted"/>
<keyword evidence="2" id="KW-1185">Reference proteome</keyword>
<protein>
    <recommendedName>
        <fullName evidence="3">DNA-binding protein</fullName>
    </recommendedName>
</protein>
<evidence type="ECO:0000313" key="2">
    <source>
        <dbReference type="Proteomes" id="UP000583800"/>
    </source>
</evidence>
<dbReference type="AlphaFoldDB" id="A0A7X0C1N9"/>
<dbReference type="SUPFAM" id="SSF69118">
    <property type="entry name" value="AhpD-like"/>
    <property type="match status" value="1"/>
</dbReference>
<sequence>MSLLIRHVTPVSPQRARGLLAEVYAQVNAEFSSIGPAVMMMSPAPELMAAGWSLMREAQLAGQAPALDKTLVALGAAQANQLEYDVQAFLSVLRLMGEPQLADVIARGGSPADPRFAGLLKWAASTGVEGVDPVEAPFSPQVAAEHIGTVLFTHFVDRVAAVMLPAGLTPGSMDPDDEPPFEGAPVLRELGRDLRPGDTLALLEDLPTGEPPAWAADLPIGRAYATLAATAAQGAGLLTPDAATVVADVVAAHRGRRRPAGDWLDTPLSVLSPEERAGASVAVMAALAPHAITDEQVATWRATDRRFSDHCTVYLLAYGAMTAVTHIEADITAALGGQRS</sequence>
<dbReference type="Gene3D" id="1.20.1290.10">
    <property type="entry name" value="AhpD-like"/>
    <property type="match status" value="1"/>
</dbReference>
<accession>A0A7X0C1N9</accession>
<dbReference type="Proteomes" id="UP000583800">
    <property type="component" value="Unassembled WGS sequence"/>
</dbReference>
<dbReference type="RefSeq" id="WP_185083735.1">
    <property type="nucleotide sequence ID" value="NZ_JACHJB010000001.1"/>
</dbReference>
<gene>
    <name evidence="1" type="ORF">FHU36_002364</name>
</gene>
<dbReference type="InterPro" id="IPR029032">
    <property type="entry name" value="AhpD-like"/>
</dbReference>
<name>A0A7X0C1N9_9ACTN</name>
<comment type="caution">
    <text evidence="1">The sequence shown here is derived from an EMBL/GenBank/DDBJ whole genome shotgun (WGS) entry which is preliminary data.</text>
</comment>
<evidence type="ECO:0000313" key="1">
    <source>
        <dbReference type="EMBL" id="MBB6345855.1"/>
    </source>
</evidence>
<dbReference type="EMBL" id="JACHJB010000001">
    <property type="protein sequence ID" value="MBB6345855.1"/>
    <property type="molecule type" value="Genomic_DNA"/>
</dbReference>
<organism evidence="1 2">
    <name type="scientific">Nonomuraea muscovyensis</name>
    <dbReference type="NCBI Taxonomy" id="1124761"/>
    <lineage>
        <taxon>Bacteria</taxon>
        <taxon>Bacillati</taxon>
        <taxon>Actinomycetota</taxon>
        <taxon>Actinomycetes</taxon>
        <taxon>Streptosporangiales</taxon>
        <taxon>Streptosporangiaceae</taxon>
        <taxon>Nonomuraea</taxon>
    </lineage>
</organism>
<reference evidence="1 2" key="1">
    <citation type="submission" date="2020-08" db="EMBL/GenBank/DDBJ databases">
        <title>Sequencing the genomes of 1000 actinobacteria strains.</title>
        <authorList>
            <person name="Klenk H.-P."/>
        </authorList>
    </citation>
    <scope>NUCLEOTIDE SEQUENCE [LARGE SCALE GENOMIC DNA]</scope>
    <source>
        <strain evidence="1 2">DSM 45913</strain>
    </source>
</reference>
<evidence type="ECO:0008006" key="3">
    <source>
        <dbReference type="Google" id="ProtNLM"/>
    </source>
</evidence>